<gene>
    <name evidence="1" type="ORF">CAN33_0011030</name>
</gene>
<dbReference type="VEuPathDB" id="FungiDB:ATCC64974_25730"/>
<dbReference type="VEuPathDB" id="FungiDB:ASPNIDRAFT2_127124"/>
<name>A0A505I8U3_ASPNG</name>
<protein>
    <submittedName>
        <fullName evidence="1">2-oxoisovalerate dehydrogenase subunit beta 2, mitochondrial</fullName>
    </submittedName>
</protein>
<dbReference type="AlphaFoldDB" id="A0A505I8U3"/>
<accession>A0A505I8U3</accession>
<proteinExistence type="predicted"/>
<dbReference type="Proteomes" id="UP000197666">
    <property type="component" value="Unassembled WGS sequence"/>
</dbReference>
<sequence>MPLKLLCFRGWGTNVQILQAQLGGLMADLRSDNTATFHFEEDNVDSAPGPRIAGYYDDDSYYSCYRFPLPLSAPESGDRMSLLNAYAWLYDVMADAAASTAGPLCHLHQCPSALPNGHPGRDPVVDQDLDGYINIPTVNIGGVQDSLLKYSHRVVPIVRSHPVSLRSAVLVLVPVHGVPPLLPTRPAMTAVPAADPPIPDRHRFLPLPRITPTANMTCQ</sequence>
<reference evidence="2" key="1">
    <citation type="submission" date="2018-10" db="EMBL/GenBank/DDBJ databases">
        <title>FDA dAtabase for Regulatory Grade micrObial Sequences (FDA-ARGOS): Supporting development and validation of Infectious Disease Dx tests.</title>
        <authorList>
            <person name="Kerrigan L."/>
            <person name="Tallon L."/>
            <person name="Sadzewicz L."/>
            <person name="Sengamalay N."/>
            <person name="Ott S."/>
            <person name="Godinez A."/>
            <person name="Nagaraj S."/>
            <person name="Vavikolanu K."/>
            <person name="Nadendla S."/>
            <person name="George J."/>
            <person name="Sichtig H."/>
        </authorList>
    </citation>
    <scope>NUCLEOTIDE SEQUENCE [LARGE SCALE GENOMIC DNA]</scope>
    <source>
        <strain evidence="2">FDAARGOS_311</strain>
    </source>
</reference>
<evidence type="ECO:0000313" key="1">
    <source>
        <dbReference type="EMBL" id="TPR05752.1"/>
    </source>
</evidence>
<organism evidence="1 2">
    <name type="scientific">Aspergillus niger</name>
    <dbReference type="NCBI Taxonomy" id="5061"/>
    <lineage>
        <taxon>Eukaryota</taxon>
        <taxon>Fungi</taxon>
        <taxon>Dikarya</taxon>
        <taxon>Ascomycota</taxon>
        <taxon>Pezizomycotina</taxon>
        <taxon>Eurotiomycetes</taxon>
        <taxon>Eurotiomycetidae</taxon>
        <taxon>Eurotiales</taxon>
        <taxon>Aspergillaceae</taxon>
        <taxon>Aspergillus</taxon>
        <taxon>Aspergillus subgen. Circumdati</taxon>
    </lineage>
</organism>
<comment type="caution">
    <text evidence="1">The sequence shown here is derived from an EMBL/GenBank/DDBJ whole genome shotgun (WGS) entry which is preliminary data.</text>
</comment>
<dbReference type="EMBL" id="NKJJ02000011">
    <property type="protein sequence ID" value="TPR05752.1"/>
    <property type="molecule type" value="Genomic_DNA"/>
</dbReference>
<evidence type="ECO:0000313" key="2">
    <source>
        <dbReference type="Proteomes" id="UP000197666"/>
    </source>
</evidence>